<evidence type="ECO:0008006" key="12">
    <source>
        <dbReference type="Google" id="ProtNLM"/>
    </source>
</evidence>
<dbReference type="Pfam" id="PF02321">
    <property type="entry name" value="OEP"/>
    <property type="match status" value="2"/>
</dbReference>
<keyword evidence="7" id="KW-0998">Cell outer membrane</keyword>
<dbReference type="OrthoDB" id="367883at2"/>
<evidence type="ECO:0000256" key="3">
    <source>
        <dbReference type="ARBA" id="ARBA00022448"/>
    </source>
</evidence>
<dbReference type="GO" id="GO:1990281">
    <property type="term" value="C:efflux pump complex"/>
    <property type="evidence" value="ECO:0007669"/>
    <property type="project" value="TreeGrafter"/>
</dbReference>
<sequence>MAKYLFYAVLACWLGMSGRLEAQQQDLDLEAVLEIAKENNPVLKHFENQRLITDHQVKSNLSGWLPQLGIVGDYNRYFSQPVAIFPDFNNPESGEFQEVRTGVPFNSSVSFSADQQLINNELIFYRQQSNEQRKQADQLLQEFKIELIVAVTQSFYNVLLAQEQVGLTKEDLRRQRKQLEDASLMYEAGLTDQVDYKRALMTLQNTQAALYQYEEDVASRKAHLNALLGRHASTDISLQASYEDLLQQVYSDTSATVQPEHRIEYQLIQTQQILQAQELRYEKRKYLPSLSAFYNYNVLFLSPVGGELYNQAYPFSLMGLRLTYPLFQGGRRQHDISVAGLKLQNIELEKAELVNAMSSEWREALSQYKKNLYQLKTQESNKALAEEIYGIISLQYEEGLKNFLEVIVAETDLRTARINFYRSLFGVLTSKVSLERARGDIQP</sequence>
<evidence type="ECO:0000256" key="2">
    <source>
        <dbReference type="ARBA" id="ARBA00007613"/>
    </source>
</evidence>
<protein>
    <recommendedName>
        <fullName evidence="12">Outer membrane efflux protein</fullName>
    </recommendedName>
</protein>
<keyword evidence="5" id="KW-0812">Transmembrane</keyword>
<feature type="coiled-coil region" evidence="8">
    <location>
        <begin position="122"/>
        <end position="182"/>
    </location>
</feature>
<name>R7ZPI1_9BACT</name>
<dbReference type="PANTHER" id="PTHR30026:SF20">
    <property type="entry name" value="OUTER MEMBRANE PROTEIN TOLC"/>
    <property type="match status" value="1"/>
</dbReference>
<dbReference type="Gene3D" id="1.20.1600.10">
    <property type="entry name" value="Outer membrane efflux proteins (OEP)"/>
    <property type="match status" value="1"/>
</dbReference>
<evidence type="ECO:0000256" key="5">
    <source>
        <dbReference type="ARBA" id="ARBA00022692"/>
    </source>
</evidence>
<keyword evidence="9" id="KW-0732">Signal</keyword>
<reference evidence="10 11" key="1">
    <citation type="submission" date="2013-02" db="EMBL/GenBank/DDBJ databases">
        <title>A novel strain isolated from Lonar lake, Maharashtra, India.</title>
        <authorList>
            <person name="Singh A."/>
        </authorList>
    </citation>
    <scope>NUCLEOTIDE SEQUENCE [LARGE SCALE GENOMIC DNA]</scope>
    <source>
        <strain evidence="10 11">AK24</strain>
    </source>
</reference>
<dbReference type="AlphaFoldDB" id="R7ZPI1"/>
<feature type="chain" id="PRO_5004450967" description="Outer membrane efflux protein" evidence="9">
    <location>
        <begin position="23"/>
        <end position="443"/>
    </location>
</feature>
<keyword evidence="3" id="KW-0813">Transport</keyword>
<dbReference type="PANTHER" id="PTHR30026">
    <property type="entry name" value="OUTER MEMBRANE PROTEIN TOLC"/>
    <property type="match status" value="1"/>
</dbReference>
<dbReference type="GO" id="GO:0015562">
    <property type="term" value="F:efflux transmembrane transporter activity"/>
    <property type="evidence" value="ECO:0007669"/>
    <property type="project" value="InterPro"/>
</dbReference>
<gene>
    <name evidence="10" type="ORF">ADIS_3556</name>
</gene>
<keyword evidence="4" id="KW-1134">Transmembrane beta strand</keyword>
<keyword evidence="11" id="KW-1185">Reference proteome</keyword>
<dbReference type="RefSeq" id="WP_010855688.1">
    <property type="nucleotide sequence ID" value="NZ_AQHR01000091.1"/>
</dbReference>
<evidence type="ECO:0000256" key="9">
    <source>
        <dbReference type="SAM" id="SignalP"/>
    </source>
</evidence>
<feature type="signal peptide" evidence="9">
    <location>
        <begin position="1"/>
        <end position="22"/>
    </location>
</feature>
<evidence type="ECO:0000313" key="11">
    <source>
        <dbReference type="Proteomes" id="UP000013909"/>
    </source>
</evidence>
<dbReference type="EMBL" id="AQHR01000091">
    <property type="protein sequence ID" value="EON75968.1"/>
    <property type="molecule type" value="Genomic_DNA"/>
</dbReference>
<evidence type="ECO:0000256" key="6">
    <source>
        <dbReference type="ARBA" id="ARBA00023136"/>
    </source>
</evidence>
<dbReference type="GO" id="GO:0009279">
    <property type="term" value="C:cell outer membrane"/>
    <property type="evidence" value="ECO:0007669"/>
    <property type="project" value="UniProtKB-SubCell"/>
</dbReference>
<comment type="similarity">
    <text evidence="2">Belongs to the outer membrane factor (OMF) (TC 1.B.17) family.</text>
</comment>
<dbReference type="STRING" id="1232681.ADIS_3556"/>
<dbReference type="SUPFAM" id="SSF56954">
    <property type="entry name" value="Outer membrane efflux proteins (OEP)"/>
    <property type="match status" value="1"/>
</dbReference>
<organism evidence="10 11">
    <name type="scientific">Lunatimonas lonarensis</name>
    <dbReference type="NCBI Taxonomy" id="1232681"/>
    <lineage>
        <taxon>Bacteria</taxon>
        <taxon>Pseudomonadati</taxon>
        <taxon>Bacteroidota</taxon>
        <taxon>Cytophagia</taxon>
        <taxon>Cytophagales</taxon>
        <taxon>Cyclobacteriaceae</taxon>
    </lineage>
</organism>
<keyword evidence="6" id="KW-0472">Membrane</keyword>
<dbReference type="InterPro" id="IPR003423">
    <property type="entry name" value="OMP_efflux"/>
</dbReference>
<evidence type="ECO:0000256" key="4">
    <source>
        <dbReference type="ARBA" id="ARBA00022452"/>
    </source>
</evidence>
<evidence type="ECO:0000256" key="7">
    <source>
        <dbReference type="ARBA" id="ARBA00023237"/>
    </source>
</evidence>
<accession>R7ZPI1</accession>
<dbReference type="GO" id="GO:0015288">
    <property type="term" value="F:porin activity"/>
    <property type="evidence" value="ECO:0007669"/>
    <property type="project" value="TreeGrafter"/>
</dbReference>
<dbReference type="InterPro" id="IPR051906">
    <property type="entry name" value="TolC-like"/>
</dbReference>
<keyword evidence="8" id="KW-0175">Coiled coil</keyword>
<dbReference type="Proteomes" id="UP000013909">
    <property type="component" value="Unassembled WGS sequence"/>
</dbReference>
<evidence type="ECO:0000256" key="8">
    <source>
        <dbReference type="SAM" id="Coils"/>
    </source>
</evidence>
<comment type="subcellular location">
    <subcellularLocation>
        <location evidence="1">Cell outer membrane</location>
    </subcellularLocation>
</comment>
<evidence type="ECO:0000313" key="10">
    <source>
        <dbReference type="EMBL" id="EON75968.1"/>
    </source>
</evidence>
<proteinExistence type="inferred from homology"/>
<evidence type="ECO:0000256" key="1">
    <source>
        <dbReference type="ARBA" id="ARBA00004442"/>
    </source>
</evidence>
<comment type="caution">
    <text evidence="10">The sequence shown here is derived from an EMBL/GenBank/DDBJ whole genome shotgun (WGS) entry which is preliminary data.</text>
</comment>